<comment type="caution">
    <text evidence="2">The sequence shown here is derived from an EMBL/GenBank/DDBJ whole genome shotgun (WGS) entry which is preliminary data.</text>
</comment>
<protein>
    <submittedName>
        <fullName evidence="2">Uncharacterized protein</fullName>
    </submittedName>
</protein>
<feature type="compositionally biased region" description="Low complexity" evidence="1">
    <location>
        <begin position="1"/>
        <end position="10"/>
    </location>
</feature>
<dbReference type="AlphaFoldDB" id="A0AAN5D956"/>
<gene>
    <name evidence="2" type="ORF">PMAYCL1PPCAC_28517</name>
</gene>
<organism evidence="2 3">
    <name type="scientific">Pristionchus mayeri</name>
    <dbReference type="NCBI Taxonomy" id="1317129"/>
    <lineage>
        <taxon>Eukaryota</taxon>
        <taxon>Metazoa</taxon>
        <taxon>Ecdysozoa</taxon>
        <taxon>Nematoda</taxon>
        <taxon>Chromadorea</taxon>
        <taxon>Rhabditida</taxon>
        <taxon>Rhabditina</taxon>
        <taxon>Diplogasteromorpha</taxon>
        <taxon>Diplogasteroidea</taxon>
        <taxon>Neodiplogasteridae</taxon>
        <taxon>Pristionchus</taxon>
    </lineage>
</organism>
<evidence type="ECO:0000256" key="1">
    <source>
        <dbReference type="SAM" id="MobiDB-lite"/>
    </source>
</evidence>
<accession>A0AAN5D956</accession>
<name>A0AAN5D956_9BILA</name>
<evidence type="ECO:0000313" key="3">
    <source>
        <dbReference type="Proteomes" id="UP001328107"/>
    </source>
</evidence>
<reference evidence="3" key="1">
    <citation type="submission" date="2022-10" db="EMBL/GenBank/DDBJ databases">
        <title>Genome assembly of Pristionchus species.</title>
        <authorList>
            <person name="Yoshida K."/>
            <person name="Sommer R.J."/>
        </authorList>
    </citation>
    <scope>NUCLEOTIDE SEQUENCE [LARGE SCALE GENOMIC DNA]</scope>
    <source>
        <strain evidence="3">RS5460</strain>
    </source>
</reference>
<evidence type="ECO:0000313" key="2">
    <source>
        <dbReference type="EMBL" id="GMR58322.1"/>
    </source>
</evidence>
<feature type="region of interest" description="Disordered" evidence="1">
    <location>
        <begin position="1"/>
        <end position="34"/>
    </location>
</feature>
<feature type="non-terminal residue" evidence="2">
    <location>
        <position position="1"/>
    </location>
</feature>
<feature type="region of interest" description="Disordered" evidence="1">
    <location>
        <begin position="58"/>
        <end position="111"/>
    </location>
</feature>
<keyword evidence="3" id="KW-1185">Reference proteome</keyword>
<dbReference type="Proteomes" id="UP001328107">
    <property type="component" value="Unassembled WGS sequence"/>
</dbReference>
<proteinExistence type="predicted"/>
<sequence>DALLPPLSSSLHRRRLPQGTSTPLLPSSDAADGYSKSRANEWIFIRRINVTLSWRSTLSSATTPHGSTRADRRIARPSQDIAAISDAPDTIFRSSTASRPGIGKPLRGSSPQCAPVPLTSFYIPVLPNA</sequence>
<dbReference type="EMBL" id="BTRK01000006">
    <property type="protein sequence ID" value="GMR58322.1"/>
    <property type="molecule type" value="Genomic_DNA"/>
</dbReference>